<dbReference type="Gene3D" id="2.60.40.2630">
    <property type="match status" value="1"/>
</dbReference>
<evidence type="ECO:0000256" key="1">
    <source>
        <dbReference type="SAM" id="SignalP"/>
    </source>
</evidence>
<dbReference type="AlphaFoldDB" id="A0AA90V7N7"/>
<dbReference type="RefSeq" id="WP_153092084.1">
    <property type="nucleotide sequence ID" value="NZ_JAHOEO010000027.1"/>
</dbReference>
<dbReference type="Proteomes" id="UP000423156">
    <property type="component" value="Unassembled WGS sequence"/>
</dbReference>
<gene>
    <name evidence="2" type="ORF">F7D71_03550</name>
</gene>
<accession>A0AA90V7N7</accession>
<dbReference type="Pfam" id="PF13149">
    <property type="entry name" value="Mfa_like_1"/>
    <property type="match status" value="1"/>
</dbReference>
<comment type="caution">
    <text evidence="2">The sequence shown here is derived from an EMBL/GenBank/DDBJ whole genome shotgun (WGS) entry which is preliminary data.</text>
</comment>
<protein>
    <submittedName>
        <fullName evidence="2">Fimbrillin family protein</fullName>
    </submittedName>
</protein>
<dbReference type="CDD" id="cd13120">
    <property type="entry name" value="BF2867_like_N"/>
    <property type="match status" value="1"/>
</dbReference>
<feature type="chain" id="PRO_5043278659" evidence="1">
    <location>
        <begin position="19"/>
        <end position="322"/>
    </location>
</feature>
<dbReference type="PROSITE" id="PS51257">
    <property type="entry name" value="PROKAR_LIPOPROTEIN"/>
    <property type="match status" value="1"/>
</dbReference>
<dbReference type="InterPro" id="IPR042278">
    <property type="entry name" value="Mfa-like_1_N"/>
</dbReference>
<evidence type="ECO:0000313" key="2">
    <source>
        <dbReference type="EMBL" id="MQN76955.1"/>
    </source>
</evidence>
<dbReference type="EMBL" id="VZBZ01000028">
    <property type="protein sequence ID" value="MQN76955.1"/>
    <property type="molecule type" value="Genomic_DNA"/>
</dbReference>
<dbReference type="InterPro" id="IPR025049">
    <property type="entry name" value="Mfa-like_1"/>
</dbReference>
<feature type="signal peptide" evidence="1">
    <location>
        <begin position="1"/>
        <end position="18"/>
    </location>
</feature>
<reference evidence="3" key="1">
    <citation type="submission" date="2019-09" db="EMBL/GenBank/DDBJ databases">
        <title>Distinct polysaccharide growth profiles of human intestinal Prevotella copri isolates.</title>
        <authorList>
            <person name="Fehlner-Peach H."/>
            <person name="Magnabosco C."/>
            <person name="Raghavan V."/>
            <person name="Scher J.U."/>
            <person name="Tett A."/>
            <person name="Cox L.M."/>
            <person name="Gottsegen C."/>
            <person name="Watters A."/>
            <person name="Wiltshire- Gordon J.D."/>
            <person name="Segata N."/>
            <person name="Bonneau R."/>
            <person name="Littman D.R."/>
        </authorList>
    </citation>
    <scope>NUCLEOTIDE SEQUENCE [LARGE SCALE GENOMIC DNA]</scope>
    <source>
        <strain evidence="3">BU41712</strain>
    </source>
</reference>
<sequence length="322" mass="34541">MNRVLQLLMAATLMTGFAACSSDDDMTNNFPEDGVVRFNVGVNNPQTRASQPTDGSKVAEFGICITNSANSNYTYNNVKVTGSNITAWTPATQMLWQNSTQAVDIVAYSPYVEGDYNTSTTNLPVKVEETQTKDGYTSDFLICKMPGFVPSTGLIEGGKLNLAFKHALSQLTITVTLGSEFNATDLVTTNPITDLKVNGTYIEGICDFTKESGFVTAKTTEANTIAVAPSEYGDFVKATSLSSNAKATYLCLLIPQTIEKGIFSVSFKLNGIPYTWASNEAVTLAENTAYTLALTVGKEIVVAGEMKANAWETGSTSNVETE</sequence>
<name>A0AA90V7N7_9BACT</name>
<proteinExistence type="predicted"/>
<dbReference type="Gene3D" id="2.60.40.2620">
    <property type="entry name" value="Fimbrillin-like"/>
    <property type="match status" value="1"/>
</dbReference>
<evidence type="ECO:0000313" key="3">
    <source>
        <dbReference type="Proteomes" id="UP000423156"/>
    </source>
</evidence>
<dbReference type="CDD" id="cd13121">
    <property type="entry name" value="BF2867_like_C"/>
    <property type="match status" value="1"/>
</dbReference>
<keyword evidence="1" id="KW-0732">Signal</keyword>
<organism evidence="2 3">
    <name type="scientific">Segatella copri</name>
    <dbReference type="NCBI Taxonomy" id="165179"/>
    <lineage>
        <taxon>Bacteria</taxon>
        <taxon>Pseudomonadati</taxon>
        <taxon>Bacteroidota</taxon>
        <taxon>Bacteroidia</taxon>
        <taxon>Bacteroidales</taxon>
        <taxon>Prevotellaceae</taxon>
        <taxon>Segatella</taxon>
    </lineage>
</organism>